<evidence type="ECO:0000313" key="1">
    <source>
        <dbReference type="EnsemblMetazoa" id="OVOC10721.1"/>
    </source>
</evidence>
<name>A0A8R1TJN7_ONCVO</name>
<evidence type="ECO:0000313" key="2">
    <source>
        <dbReference type="Proteomes" id="UP000024404"/>
    </source>
</evidence>
<dbReference type="EnsemblMetazoa" id="OVOC10721.1">
    <property type="protein sequence ID" value="OVOC10721.1"/>
    <property type="gene ID" value="WBGene00247530"/>
</dbReference>
<organism evidence="1 2">
    <name type="scientific">Onchocerca volvulus</name>
    <dbReference type="NCBI Taxonomy" id="6282"/>
    <lineage>
        <taxon>Eukaryota</taxon>
        <taxon>Metazoa</taxon>
        <taxon>Ecdysozoa</taxon>
        <taxon>Nematoda</taxon>
        <taxon>Chromadorea</taxon>
        <taxon>Rhabditida</taxon>
        <taxon>Spirurina</taxon>
        <taxon>Spiruromorpha</taxon>
        <taxon>Filarioidea</taxon>
        <taxon>Onchocercidae</taxon>
        <taxon>Onchocerca</taxon>
    </lineage>
</organism>
<dbReference type="AlphaFoldDB" id="A0A8R1TJN7"/>
<sequence>MKEACSLKDTIRMLHSISFSNYQHFRTRPVIATIIFLLLPSAPNPTFSVKSCQMTDYSTWVKPII</sequence>
<keyword evidence="2" id="KW-1185">Reference proteome</keyword>
<dbReference type="Proteomes" id="UP000024404">
    <property type="component" value="Unassembled WGS sequence"/>
</dbReference>
<reference evidence="1" key="2">
    <citation type="submission" date="2022-06" db="UniProtKB">
        <authorList>
            <consortium name="EnsemblMetazoa"/>
        </authorList>
    </citation>
    <scope>IDENTIFICATION</scope>
</reference>
<proteinExistence type="predicted"/>
<protein>
    <submittedName>
        <fullName evidence="1">Uncharacterized protein</fullName>
    </submittedName>
</protein>
<reference evidence="2" key="1">
    <citation type="submission" date="2013-10" db="EMBL/GenBank/DDBJ databases">
        <title>Genome sequencing of Onchocerca volvulus.</title>
        <authorList>
            <person name="Cotton J."/>
            <person name="Tsai J."/>
            <person name="Stanley E."/>
            <person name="Tracey A."/>
            <person name="Holroyd N."/>
            <person name="Lustigman S."/>
            <person name="Berriman M."/>
        </authorList>
    </citation>
    <scope>NUCLEOTIDE SEQUENCE</scope>
</reference>
<dbReference type="EMBL" id="CMVM020000345">
    <property type="status" value="NOT_ANNOTATED_CDS"/>
    <property type="molecule type" value="Genomic_DNA"/>
</dbReference>
<accession>A0A8R1TJN7</accession>